<keyword evidence="1" id="KW-0732">Signal</keyword>
<dbReference type="InterPro" id="IPR021860">
    <property type="entry name" value="Peptidase_S12_Pab87-rel_C"/>
</dbReference>
<dbReference type="SUPFAM" id="SSF56601">
    <property type="entry name" value="beta-lactamase/transpeptidase-like"/>
    <property type="match status" value="1"/>
</dbReference>
<dbReference type="AlphaFoldDB" id="A0A511AXK5"/>
<dbReference type="InterPro" id="IPR050491">
    <property type="entry name" value="AmpC-like"/>
</dbReference>
<protein>
    <submittedName>
        <fullName evidence="4">Serine hydrolase</fullName>
    </submittedName>
</protein>
<dbReference type="InterPro" id="IPR001466">
    <property type="entry name" value="Beta-lactam-related"/>
</dbReference>
<keyword evidence="5" id="KW-1185">Reference proteome</keyword>
<organism evidence="4 5">
    <name type="scientific">Gluconobacter wancherniae NBRC 103581</name>
    <dbReference type="NCBI Taxonomy" id="656744"/>
    <lineage>
        <taxon>Bacteria</taxon>
        <taxon>Pseudomonadati</taxon>
        <taxon>Pseudomonadota</taxon>
        <taxon>Alphaproteobacteria</taxon>
        <taxon>Acetobacterales</taxon>
        <taxon>Acetobacteraceae</taxon>
        <taxon>Gluconobacter</taxon>
    </lineage>
</organism>
<dbReference type="Gene3D" id="2.40.128.600">
    <property type="match status" value="1"/>
</dbReference>
<accession>A0A511AXK5</accession>
<dbReference type="Pfam" id="PF00144">
    <property type="entry name" value="Beta-lactamase"/>
    <property type="match status" value="1"/>
</dbReference>
<keyword evidence="4" id="KW-0378">Hydrolase</keyword>
<name>A0A511AXK5_9PROT</name>
<evidence type="ECO:0000259" key="3">
    <source>
        <dbReference type="Pfam" id="PF11954"/>
    </source>
</evidence>
<dbReference type="PANTHER" id="PTHR46825">
    <property type="entry name" value="D-ALANYL-D-ALANINE-CARBOXYPEPTIDASE/ENDOPEPTIDASE AMPH"/>
    <property type="match status" value="1"/>
</dbReference>
<evidence type="ECO:0000259" key="2">
    <source>
        <dbReference type="Pfam" id="PF00144"/>
    </source>
</evidence>
<feature type="domain" description="Peptidase S12 Pab87-related C-terminal" evidence="3">
    <location>
        <begin position="419"/>
        <end position="522"/>
    </location>
</feature>
<proteinExistence type="predicted"/>
<feature type="signal peptide" evidence="1">
    <location>
        <begin position="1"/>
        <end position="23"/>
    </location>
</feature>
<gene>
    <name evidence="4" type="ORF">GWA01_07100</name>
</gene>
<dbReference type="InterPro" id="IPR012338">
    <property type="entry name" value="Beta-lactam/transpept-like"/>
</dbReference>
<dbReference type="PANTHER" id="PTHR46825:SF15">
    <property type="entry name" value="BETA-LACTAMASE-RELATED DOMAIN-CONTAINING PROTEIN"/>
    <property type="match status" value="1"/>
</dbReference>
<dbReference type="Pfam" id="PF11954">
    <property type="entry name" value="DUF3471"/>
    <property type="match status" value="1"/>
</dbReference>
<evidence type="ECO:0000256" key="1">
    <source>
        <dbReference type="SAM" id="SignalP"/>
    </source>
</evidence>
<dbReference type="Proteomes" id="UP000321230">
    <property type="component" value="Unassembled WGS sequence"/>
</dbReference>
<feature type="domain" description="Beta-lactamase-related" evidence="2">
    <location>
        <begin position="48"/>
        <end position="367"/>
    </location>
</feature>
<feature type="chain" id="PRO_5022057719" evidence="1">
    <location>
        <begin position="24"/>
        <end position="525"/>
    </location>
</feature>
<dbReference type="Gene3D" id="3.40.710.10">
    <property type="entry name" value="DD-peptidase/beta-lactamase superfamily"/>
    <property type="match status" value="1"/>
</dbReference>
<dbReference type="EMBL" id="BJUZ01000001">
    <property type="protein sequence ID" value="GEK92940.1"/>
    <property type="molecule type" value="Genomic_DNA"/>
</dbReference>
<comment type="caution">
    <text evidence="4">The sequence shown here is derived from an EMBL/GenBank/DDBJ whole genome shotgun (WGS) entry which is preliminary data.</text>
</comment>
<evidence type="ECO:0000313" key="5">
    <source>
        <dbReference type="Proteomes" id="UP000321230"/>
    </source>
</evidence>
<sequence>MSDARILLRLAGLLCLAPTLAWAQPQVLPGMTGSDIDTLVSGTRSAFNVPGVAVGIVKDGKVIFSRGYGQRRAGESATVDEMTRFAIGSNTKAFTTAALSILVHQNKLQWSDPVWQHMPEFALSDPYLTRAFIVTDLLTHHSGMGQGAGDLMLFSRSRFTRSEVVDRLQYMPFTGGFREKYAYNNLLYVTAGKLVEDISHVSWEHFVQRNILDAAGMKACTTSPAKPKSGENRATGHSLDNGKAVPVAWEFLPAVAPAGGIECSLSGMESWVQMLLAHGVSNGHSVLAADQIDEMWAPHALLPLADSAHLTNTHFRAYGLGWFTEDFYGARRVWHTGTIQNMVSYVSFLPEKNVGIVILTNQDDHHATYTLATALSAAAMGHNETDWLAYFRKEAQDNQKAAAARDKADGPGSKARPFIALPASEMTEYTGTYHDRWRGDAVITQDSKGLRFVFGQADDLGGTLRALPHDLFVVQWDNRSRDGGDDSYAQFHRDMSGHIASISMAVVTSDFSFDVQDLNLKRVSH</sequence>
<evidence type="ECO:0000313" key="4">
    <source>
        <dbReference type="EMBL" id="GEK92940.1"/>
    </source>
</evidence>
<dbReference type="GO" id="GO:0016787">
    <property type="term" value="F:hydrolase activity"/>
    <property type="evidence" value="ECO:0007669"/>
    <property type="project" value="UniProtKB-KW"/>
</dbReference>
<reference evidence="4 5" key="1">
    <citation type="submission" date="2019-07" db="EMBL/GenBank/DDBJ databases">
        <title>Whole genome shotgun sequence of Gluconobacter wancherniae NBRC 103581.</title>
        <authorList>
            <person name="Hosoyama A."/>
            <person name="Uohara A."/>
            <person name="Ohji S."/>
            <person name="Ichikawa N."/>
        </authorList>
    </citation>
    <scope>NUCLEOTIDE SEQUENCE [LARGE SCALE GENOMIC DNA]</scope>
    <source>
        <strain evidence="4 5">NBRC 103581</strain>
    </source>
</reference>